<evidence type="ECO:0000256" key="1">
    <source>
        <dbReference type="ARBA" id="ARBA00001970"/>
    </source>
</evidence>
<evidence type="ECO:0000313" key="10">
    <source>
        <dbReference type="EMBL" id="CEJ83742.1"/>
    </source>
</evidence>
<dbReference type="GO" id="GO:0004601">
    <property type="term" value="F:peroxidase activity"/>
    <property type="evidence" value="ECO:0007669"/>
    <property type="project" value="UniProtKB-KW"/>
</dbReference>
<proteinExistence type="inferred from homology"/>
<gene>
    <name evidence="10" type="ORF">VHEMI03243</name>
</gene>
<dbReference type="Pfam" id="PF01328">
    <property type="entry name" value="Peroxidase_2"/>
    <property type="match status" value="1"/>
</dbReference>
<dbReference type="PANTHER" id="PTHR33577:SF9">
    <property type="entry name" value="PEROXIDASE STCC"/>
    <property type="match status" value="1"/>
</dbReference>
<evidence type="ECO:0000256" key="8">
    <source>
        <dbReference type="SAM" id="SignalP"/>
    </source>
</evidence>
<protein>
    <recommendedName>
        <fullName evidence="9">Heme haloperoxidase family profile domain-containing protein</fullName>
    </recommendedName>
</protein>
<feature type="signal peptide" evidence="8">
    <location>
        <begin position="1"/>
        <end position="19"/>
    </location>
</feature>
<evidence type="ECO:0000256" key="6">
    <source>
        <dbReference type="ARBA" id="ARBA00023004"/>
    </source>
</evidence>
<evidence type="ECO:0000256" key="2">
    <source>
        <dbReference type="ARBA" id="ARBA00022559"/>
    </source>
</evidence>
<dbReference type="PROSITE" id="PS51405">
    <property type="entry name" value="HEME_HALOPEROXIDASE"/>
    <property type="match status" value="1"/>
</dbReference>
<keyword evidence="3" id="KW-0349">Heme</keyword>
<dbReference type="Proteomes" id="UP000039046">
    <property type="component" value="Unassembled WGS sequence"/>
</dbReference>
<dbReference type="PANTHER" id="PTHR33577">
    <property type="entry name" value="STERIGMATOCYSTIN BIOSYNTHESIS PEROXIDASE STCC-RELATED"/>
    <property type="match status" value="1"/>
</dbReference>
<comment type="similarity">
    <text evidence="7">Belongs to the chloroperoxidase family.</text>
</comment>
<feature type="chain" id="PRO_5001978920" description="Heme haloperoxidase family profile domain-containing protein" evidence="8">
    <location>
        <begin position="20"/>
        <end position="269"/>
    </location>
</feature>
<evidence type="ECO:0000256" key="5">
    <source>
        <dbReference type="ARBA" id="ARBA00023002"/>
    </source>
</evidence>
<dbReference type="Gene3D" id="1.10.489.10">
    <property type="entry name" value="Chloroperoxidase-like"/>
    <property type="match status" value="1"/>
</dbReference>
<accession>A0A0A1SS29</accession>
<sequence>MLSSITLASILALASVGEALKPWVAPGADDSRGPCPMLNTLANHGYLSHNGKNLSVEDFGNAVVEALNTNPSYGTKPAKMFIAGWHSDRFDLADLNTPGILQHIGSLSRDDVTETEANIKAVPGRIAALLDDSPSDHIDASSIAKSRLRVEGISSPKKLSAQDQLLAYVESSLVLMMMKEDTVPSAYSFPSSRTWTAPKERVRVWLTEERLPEELGWKRSTRKLMPADLFPIMKAIFDQKRVHSGRSLWQTVSPYIFGHGKEDAAKEEL</sequence>
<dbReference type="SUPFAM" id="SSF47571">
    <property type="entry name" value="Cloroperoxidase"/>
    <property type="match status" value="1"/>
</dbReference>
<feature type="domain" description="Heme haloperoxidase family profile" evidence="9">
    <location>
        <begin position="19"/>
        <end position="234"/>
    </location>
</feature>
<dbReference type="InterPro" id="IPR000028">
    <property type="entry name" value="Chloroperoxidase"/>
</dbReference>
<dbReference type="EMBL" id="CDHN01000002">
    <property type="protein sequence ID" value="CEJ83742.1"/>
    <property type="molecule type" value="Genomic_DNA"/>
</dbReference>
<keyword evidence="4" id="KW-0479">Metal-binding</keyword>
<name>A0A0A1SS29_9HYPO</name>
<evidence type="ECO:0000256" key="3">
    <source>
        <dbReference type="ARBA" id="ARBA00022617"/>
    </source>
</evidence>
<dbReference type="GO" id="GO:0046872">
    <property type="term" value="F:metal ion binding"/>
    <property type="evidence" value="ECO:0007669"/>
    <property type="project" value="UniProtKB-KW"/>
</dbReference>
<keyword evidence="11" id="KW-1185">Reference proteome</keyword>
<evidence type="ECO:0000259" key="9">
    <source>
        <dbReference type="PROSITE" id="PS51405"/>
    </source>
</evidence>
<keyword evidence="8" id="KW-0732">Signal</keyword>
<dbReference type="OrthoDB" id="407298at2759"/>
<dbReference type="InterPro" id="IPR036851">
    <property type="entry name" value="Chloroperoxidase-like_sf"/>
</dbReference>
<dbReference type="HOGENOM" id="CLU_050230_4_0_1"/>
<keyword evidence="2" id="KW-0575">Peroxidase</keyword>
<keyword evidence="6" id="KW-0408">Iron</keyword>
<reference evidence="10 11" key="1">
    <citation type="journal article" date="2015" name="Genome Announc.">
        <title>Draft Genome Sequence and Gene Annotation of the Entomopathogenic Fungus Verticillium hemipterigenum.</title>
        <authorList>
            <person name="Horn F."/>
            <person name="Habel A."/>
            <person name="Scharf D.H."/>
            <person name="Dworschak J."/>
            <person name="Brakhage A.A."/>
            <person name="Guthke R."/>
            <person name="Hertweck C."/>
            <person name="Linde J."/>
        </authorList>
    </citation>
    <scope>NUCLEOTIDE SEQUENCE [LARGE SCALE GENOMIC DNA]</scope>
</reference>
<comment type="cofactor">
    <cofactor evidence="1">
        <name>heme b</name>
        <dbReference type="ChEBI" id="CHEBI:60344"/>
    </cofactor>
</comment>
<dbReference type="STRING" id="1531966.A0A0A1SS29"/>
<dbReference type="AlphaFoldDB" id="A0A0A1SS29"/>
<evidence type="ECO:0000313" key="11">
    <source>
        <dbReference type="Proteomes" id="UP000039046"/>
    </source>
</evidence>
<evidence type="ECO:0000256" key="7">
    <source>
        <dbReference type="ARBA" id="ARBA00025795"/>
    </source>
</evidence>
<organism evidence="10 11">
    <name type="scientific">[Torrubiella] hemipterigena</name>
    <dbReference type="NCBI Taxonomy" id="1531966"/>
    <lineage>
        <taxon>Eukaryota</taxon>
        <taxon>Fungi</taxon>
        <taxon>Dikarya</taxon>
        <taxon>Ascomycota</taxon>
        <taxon>Pezizomycotina</taxon>
        <taxon>Sordariomycetes</taxon>
        <taxon>Hypocreomycetidae</taxon>
        <taxon>Hypocreales</taxon>
        <taxon>Clavicipitaceae</taxon>
        <taxon>Clavicipitaceae incertae sedis</taxon>
        <taxon>'Torrubiella' clade</taxon>
    </lineage>
</organism>
<evidence type="ECO:0000256" key="4">
    <source>
        <dbReference type="ARBA" id="ARBA00022723"/>
    </source>
</evidence>
<keyword evidence="5" id="KW-0560">Oxidoreductase</keyword>